<dbReference type="PROSITE" id="PS50914">
    <property type="entry name" value="BON"/>
    <property type="match status" value="1"/>
</dbReference>
<feature type="region of interest" description="Disordered" evidence="1">
    <location>
        <begin position="107"/>
        <end position="130"/>
    </location>
</feature>
<feature type="chain" id="PRO_5003613733" evidence="2">
    <location>
        <begin position="26"/>
        <end position="130"/>
    </location>
</feature>
<dbReference type="PANTHER" id="PTHR34606">
    <property type="entry name" value="BON DOMAIN-CONTAINING PROTEIN"/>
    <property type="match status" value="1"/>
</dbReference>
<dbReference type="RefSeq" id="WP_005369616.1">
    <property type="nucleotide sequence ID" value="NZ_CM001475.1"/>
</dbReference>
<evidence type="ECO:0000256" key="1">
    <source>
        <dbReference type="SAM" id="MobiDB-lite"/>
    </source>
</evidence>
<dbReference type="HOGENOM" id="CLU_139756_0_0_6"/>
<evidence type="ECO:0000259" key="3">
    <source>
        <dbReference type="PROSITE" id="PS50914"/>
    </source>
</evidence>
<organism evidence="4 5">
    <name type="scientific">Methylomicrobium album BG8</name>
    <dbReference type="NCBI Taxonomy" id="686340"/>
    <lineage>
        <taxon>Bacteria</taxon>
        <taxon>Pseudomonadati</taxon>
        <taxon>Pseudomonadota</taxon>
        <taxon>Gammaproteobacteria</taxon>
        <taxon>Methylococcales</taxon>
        <taxon>Methylococcaceae</taxon>
        <taxon>Methylomicrobium</taxon>
    </lineage>
</organism>
<evidence type="ECO:0000313" key="5">
    <source>
        <dbReference type="Proteomes" id="UP000005090"/>
    </source>
</evidence>
<feature type="signal peptide" evidence="2">
    <location>
        <begin position="1"/>
        <end position="25"/>
    </location>
</feature>
<sequence length="130" mass="13730">MSKRFSRLAIILAAGLMLIADWAGAAGGTAGSPVESTERNVRDKGNATLTPEDQLQNEGDLRITADVRKAITGDGSLSVNAHNAKVITRNGTVTLRGPVNSDAEKNKLQDIAQKTPGVNQVDNQLEVRAP</sequence>
<feature type="compositionally biased region" description="Polar residues" evidence="1">
    <location>
        <begin position="47"/>
        <end position="57"/>
    </location>
</feature>
<dbReference type="Pfam" id="PF04972">
    <property type="entry name" value="BON"/>
    <property type="match status" value="1"/>
</dbReference>
<protein>
    <submittedName>
        <fullName evidence="4">Putative periplasmic or secreted lipoprotein</fullName>
    </submittedName>
</protein>
<keyword evidence="2" id="KW-0732">Signal</keyword>
<dbReference type="Proteomes" id="UP000005090">
    <property type="component" value="Chromosome"/>
</dbReference>
<reference evidence="4 5" key="1">
    <citation type="journal article" date="2013" name="Genome Announc.">
        <title>Genome Sequence of the Obligate Gammaproteobacterial Methanotroph Methylomicrobium album Strain BG8.</title>
        <authorList>
            <person name="Kits K.D."/>
            <person name="Kalyuzhnaya M.G."/>
            <person name="Klotz M.G."/>
            <person name="Jetten M.S."/>
            <person name="Op den Camp H.J."/>
            <person name="Vuilleumier S."/>
            <person name="Bringel F."/>
            <person name="Dispirito A.A."/>
            <person name="Murrell J.C."/>
            <person name="Bruce D."/>
            <person name="Cheng J.F."/>
            <person name="Copeland A."/>
            <person name="Goodwin L."/>
            <person name="Hauser L."/>
            <person name="Lajus A."/>
            <person name="Land M.L."/>
            <person name="Lapidus A."/>
            <person name="Lucas S."/>
            <person name="Medigue C."/>
            <person name="Pitluck S."/>
            <person name="Woyke T."/>
            <person name="Zeytun A."/>
            <person name="Stein L.Y."/>
        </authorList>
    </citation>
    <scope>NUCLEOTIDE SEQUENCE [LARGE SCALE GENOMIC DNA]</scope>
    <source>
        <strain evidence="4 5">BG8</strain>
    </source>
</reference>
<keyword evidence="5" id="KW-1185">Reference proteome</keyword>
<evidence type="ECO:0000256" key="2">
    <source>
        <dbReference type="SAM" id="SignalP"/>
    </source>
</evidence>
<dbReference type="STRING" id="686340.Metal_0678"/>
<dbReference type="PANTHER" id="PTHR34606:SF15">
    <property type="entry name" value="BON DOMAIN-CONTAINING PROTEIN"/>
    <property type="match status" value="1"/>
</dbReference>
<dbReference type="InterPro" id="IPR051686">
    <property type="entry name" value="Lipoprotein_DolP"/>
</dbReference>
<proteinExistence type="predicted"/>
<name>H8GPQ5_METAL</name>
<dbReference type="Gene3D" id="3.30.1340.30">
    <property type="match status" value="1"/>
</dbReference>
<keyword evidence="4" id="KW-0449">Lipoprotein</keyword>
<feature type="domain" description="BON" evidence="3">
    <location>
        <begin position="59"/>
        <end position="129"/>
    </location>
</feature>
<feature type="compositionally biased region" description="Basic and acidic residues" evidence="1">
    <location>
        <begin position="36"/>
        <end position="45"/>
    </location>
</feature>
<feature type="region of interest" description="Disordered" evidence="1">
    <location>
        <begin position="27"/>
        <end position="60"/>
    </location>
</feature>
<dbReference type="InterPro" id="IPR007055">
    <property type="entry name" value="BON_dom"/>
</dbReference>
<dbReference type="AlphaFoldDB" id="H8GPQ5"/>
<gene>
    <name evidence="4" type="ORF">Metal_0678</name>
</gene>
<dbReference type="eggNOG" id="COG2823">
    <property type="taxonomic scope" value="Bacteria"/>
</dbReference>
<dbReference type="EMBL" id="CM001475">
    <property type="protein sequence ID" value="EIC28517.1"/>
    <property type="molecule type" value="Genomic_DNA"/>
</dbReference>
<accession>H8GPQ5</accession>
<evidence type="ECO:0000313" key="4">
    <source>
        <dbReference type="EMBL" id="EIC28517.1"/>
    </source>
</evidence>